<name>A0A2P2PYC1_RHIMU</name>
<evidence type="ECO:0000313" key="1">
    <source>
        <dbReference type="EMBL" id="MBX59726.1"/>
    </source>
</evidence>
<protein>
    <submittedName>
        <fullName evidence="1">Uncharacterized protein</fullName>
    </submittedName>
</protein>
<dbReference type="AlphaFoldDB" id="A0A2P2PYC1"/>
<sequence>MLISTNKETNSSLIKHHKP</sequence>
<accession>A0A2P2PYC1</accession>
<proteinExistence type="predicted"/>
<dbReference type="EMBL" id="GGEC01079242">
    <property type="protein sequence ID" value="MBX59726.1"/>
    <property type="molecule type" value="Transcribed_RNA"/>
</dbReference>
<reference evidence="1" key="1">
    <citation type="submission" date="2018-02" db="EMBL/GenBank/DDBJ databases">
        <title>Rhizophora mucronata_Transcriptome.</title>
        <authorList>
            <person name="Meera S.P."/>
            <person name="Sreeshan A."/>
            <person name="Augustine A."/>
        </authorList>
    </citation>
    <scope>NUCLEOTIDE SEQUENCE</scope>
    <source>
        <tissue evidence="1">Leaf</tissue>
    </source>
</reference>
<organism evidence="1">
    <name type="scientific">Rhizophora mucronata</name>
    <name type="common">Asiatic mangrove</name>
    <dbReference type="NCBI Taxonomy" id="61149"/>
    <lineage>
        <taxon>Eukaryota</taxon>
        <taxon>Viridiplantae</taxon>
        <taxon>Streptophyta</taxon>
        <taxon>Embryophyta</taxon>
        <taxon>Tracheophyta</taxon>
        <taxon>Spermatophyta</taxon>
        <taxon>Magnoliopsida</taxon>
        <taxon>eudicotyledons</taxon>
        <taxon>Gunneridae</taxon>
        <taxon>Pentapetalae</taxon>
        <taxon>rosids</taxon>
        <taxon>fabids</taxon>
        <taxon>Malpighiales</taxon>
        <taxon>Rhizophoraceae</taxon>
        <taxon>Rhizophora</taxon>
    </lineage>
</organism>